<accession>A0ABW0UV83</accession>
<dbReference type="EMBL" id="JBHSNY010000006">
    <property type="protein sequence ID" value="MFC5635851.1"/>
    <property type="molecule type" value="Genomic_DNA"/>
</dbReference>
<dbReference type="Proteomes" id="UP001596154">
    <property type="component" value="Unassembled WGS sequence"/>
</dbReference>
<dbReference type="RefSeq" id="WP_381022773.1">
    <property type="nucleotide sequence ID" value="NZ_JBHSNY010000006.1"/>
</dbReference>
<evidence type="ECO:0000313" key="2">
    <source>
        <dbReference type="Proteomes" id="UP001596154"/>
    </source>
</evidence>
<evidence type="ECO:0000313" key="1">
    <source>
        <dbReference type="EMBL" id="MFC5635851.1"/>
    </source>
</evidence>
<reference evidence="2" key="1">
    <citation type="journal article" date="2019" name="Int. J. Syst. Evol. Microbiol.">
        <title>The Global Catalogue of Microorganisms (GCM) 10K type strain sequencing project: providing services to taxonomists for standard genome sequencing and annotation.</title>
        <authorList>
            <consortium name="The Broad Institute Genomics Platform"/>
            <consortium name="The Broad Institute Genome Sequencing Center for Infectious Disease"/>
            <person name="Wu L."/>
            <person name="Ma J."/>
        </authorList>
    </citation>
    <scope>NUCLEOTIDE SEQUENCE [LARGE SCALE GENOMIC DNA]</scope>
    <source>
        <strain evidence="2">CGMCC 4.7248</strain>
    </source>
</reference>
<proteinExistence type="predicted"/>
<protein>
    <submittedName>
        <fullName evidence="1">Uncharacterized protein</fullName>
    </submittedName>
</protein>
<name>A0ABW0UV83_9ACTN</name>
<organism evidence="1 2">
    <name type="scientific">Streptomyces bullii</name>
    <dbReference type="NCBI Taxonomy" id="349910"/>
    <lineage>
        <taxon>Bacteria</taxon>
        <taxon>Bacillati</taxon>
        <taxon>Actinomycetota</taxon>
        <taxon>Actinomycetes</taxon>
        <taxon>Kitasatosporales</taxon>
        <taxon>Streptomycetaceae</taxon>
        <taxon>Streptomyces</taxon>
    </lineage>
</organism>
<keyword evidence="2" id="KW-1185">Reference proteome</keyword>
<comment type="caution">
    <text evidence="1">The sequence shown here is derived from an EMBL/GenBank/DDBJ whole genome shotgun (WGS) entry which is preliminary data.</text>
</comment>
<sequence>MKNKILRRIAGRCDTHDEASPAKIRQLEQELGLTPTQQSGDLVDQLANPDLIDCGKAWCRKKRA</sequence>
<gene>
    <name evidence="1" type="ORF">ACFPZJ_19045</name>
</gene>